<dbReference type="SUPFAM" id="SSF103481">
    <property type="entry name" value="Multidrug resistance efflux transporter EmrE"/>
    <property type="match status" value="1"/>
</dbReference>
<evidence type="ECO:0000256" key="1">
    <source>
        <dbReference type="SAM" id="Phobius"/>
    </source>
</evidence>
<accession>A0AAU7CWY7</accession>
<dbReference type="EMBL" id="CP121195">
    <property type="protein sequence ID" value="XBH12814.1"/>
    <property type="molecule type" value="Genomic_DNA"/>
</dbReference>
<keyword evidence="1" id="KW-0472">Membrane</keyword>
<evidence type="ECO:0000313" key="3">
    <source>
        <dbReference type="EMBL" id="XBH09528.1"/>
    </source>
</evidence>
<feature type="transmembrane region" description="Helical" evidence="1">
    <location>
        <begin position="120"/>
        <end position="138"/>
    </location>
</feature>
<feature type="transmembrane region" description="Helical" evidence="1">
    <location>
        <begin position="93"/>
        <end position="113"/>
    </location>
</feature>
<gene>
    <name evidence="3" type="ORF">P4G45_13680</name>
    <name evidence="4" type="ORF">P8936_14095</name>
</gene>
<dbReference type="Pfam" id="PF00892">
    <property type="entry name" value="EamA"/>
    <property type="match status" value="1"/>
</dbReference>
<feature type="transmembrane region" description="Helical" evidence="1">
    <location>
        <begin position="246"/>
        <end position="266"/>
    </location>
</feature>
<feature type="domain" description="EamA" evidence="2">
    <location>
        <begin position="152"/>
        <end position="289"/>
    </location>
</feature>
<dbReference type="InterPro" id="IPR000620">
    <property type="entry name" value="EamA_dom"/>
</dbReference>
<accession>A0AAU7D4R3</accession>
<feature type="transmembrane region" description="Helical" evidence="1">
    <location>
        <begin position="65"/>
        <end position="87"/>
    </location>
</feature>
<dbReference type="InterPro" id="IPR037185">
    <property type="entry name" value="EmrE-like"/>
</dbReference>
<reference evidence="3" key="1">
    <citation type="submission" date="2023-03" db="EMBL/GenBank/DDBJ databases">
        <title>Edaphobacter sp.</title>
        <authorList>
            <person name="Huber K.J."/>
            <person name="Papendorf J."/>
            <person name="Pilke C."/>
            <person name="Bunk B."/>
            <person name="Sproeer C."/>
            <person name="Pester M."/>
        </authorList>
    </citation>
    <scope>NUCLEOTIDE SEQUENCE</scope>
    <source>
        <strain evidence="3">DSM 109919</strain>
        <strain evidence="4">DSM 109920</strain>
    </source>
</reference>
<feature type="transmembrane region" description="Helical" evidence="1">
    <location>
        <begin position="150"/>
        <end position="169"/>
    </location>
</feature>
<dbReference type="AlphaFoldDB" id="A0AAU7CWY7"/>
<dbReference type="RefSeq" id="WP_348267036.1">
    <property type="nucleotide sequence ID" value="NZ_CP121194.1"/>
</dbReference>
<name>A0AAU7CWY7_9BACT</name>
<feature type="transmembrane region" description="Helical" evidence="1">
    <location>
        <begin position="176"/>
        <end position="197"/>
    </location>
</feature>
<protein>
    <submittedName>
        <fullName evidence="3">EamA family transporter</fullName>
    </submittedName>
</protein>
<evidence type="ECO:0000313" key="4">
    <source>
        <dbReference type="EMBL" id="XBH12814.1"/>
    </source>
</evidence>
<keyword evidence="1" id="KW-0812">Transmembrane</keyword>
<sequence length="290" mass="28830">MNALLALAAAVLWGGGDFSGGMGAKNAGGTMGGALRVILVSHAASFAVLVAVARWRGDLFPHGAALAWGIGAGVAGGISLACFYVALSRGAMGASAALSGLLAAAIPAAVAIASEGSPGLLRIVGFVVAGAAIWLIAAGPNAEAVPAKTGTIWLALVAGTGFGIYFVALKMAGVAGVLWPMATARMGSLTVCSLMLLGLSFSSKTSAIAQGRLTRAAVRWALTTAVLDTSGNLLFIAATRAGRLDVAAVLASLYPASTILLAAWMLSERPTRRQGIGMLVAAAAVVMITL</sequence>
<keyword evidence="1" id="KW-1133">Transmembrane helix</keyword>
<dbReference type="EMBL" id="CP121194">
    <property type="protein sequence ID" value="XBH09528.1"/>
    <property type="molecule type" value="Genomic_DNA"/>
</dbReference>
<dbReference type="KEGG" id="epl:P4G45_13680"/>
<evidence type="ECO:0000259" key="2">
    <source>
        <dbReference type="Pfam" id="PF00892"/>
    </source>
</evidence>
<feature type="transmembrane region" description="Helical" evidence="1">
    <location>
        <begin position="33"/>
        <end position="53"/>
    </location>
</feature>
<proteinExistence type="predicted"/>
<dbReference type="GO" id="GO:0016020">
    <property type="term" value="C:membrane"/>
    <property type="evidence" value="ECO:0007669"/>
    <property type="project" value="InterPro"/>
</dbReference>
<feature type="transmembrane region" description="Helical" evidence="1">
    <location>
        <begin position="217"/>
        <end position="239"/>
    </location>
</feature>
<organism evidence="3">
    <name type="scientific">Edaphobacter paludis</name>
    <dbReference type="NCBI Taxonomy" id="3035702"/>
    <lineage>
        <taxon>Bacteria</taxon>
        <taxon>Pseudomonadati</taxon>
        <taxon>Acidobacteriota</taxon>
        <taxon>Terriglobia</taxon>
        <taxon>Terriglobales</taxon>
        <taxon>Acidobacteriaceae</taxon>
        <taxon>Edaphobacter</taxon>
    </lineage>
</organism>